<dbReference type="InterPro" id="IPR033118">
    <property type="entry name" value="EXPERA"/>
</dbReference>
<evidence type="ECO:0000256" key="1">
    <source>
        <dbReference type="ARBA" id="ARBA00004477"/>
    </source>
</evidence>
<dbReference type="GO" id="GO:0005789">
    <property type="term" value="C:endoplasmic reticulum membrane"/>
    <property type="evidence" value="ECO:0007669"/>
    <property type="project" value="UniProtKB-SubCell"/>
</dbReference>
<feature type="transmembrane region" description="Helical" evidence="7">
    <location>
        <begin position="146"/>
        <end position="164"/>
    </location>
</feature>
<organism evidence="9 10">
    <name type="scientific">Rhizoclosmatium globosum</name>
    <dbReference type="NCBI Taxonomy" id="329046"/>
    <lineage>
        <taxon>Eukaryota</taxon>
        <taxon>Fungi</taxon>
        <taxon>Fungi incertae sedis</taxon>
        <taxon>Chytridiomycota</taxon>
        <taxon>Chytridiomycota incertae sedis</taxon>
        <taxon>Chytridiomycetes</taxon>
        <taxon>Chytridiales</taxon>
        <taxon>Chytriomycetaceae</taxon>
        <taxon>Rhizoclosmatium</taxon>
    </lineage>
</organism>
<evidence type="ECO:0000256" key="6">
    <source>
        <dbReference type="ARBA" id="ARBA00023136"/>
    </source>
</evidence>
<evidence type="ECO:0000313" key="9">
    <source>
        <dbReference type="EMBL" id="ORY41850.1"/>
    </source>
</evidence>
<accession>A0A1Y2C484</accession>
<evidence type="ECO:0000256" key="4">
    <source>
        <dbReference type="ARBA" id="ARBA00022824"/>
    </source>
</evidence>
<dbReference type="AlphaFoldDB" id="A0A1Y2C484"/>
<sequence length="177" mass="20386">MSPQPTKNVRRPLLSRPGDIAIIVFFALHIPITLISGTQLILPKWTKENFPDFALNAVSDYIRDTNDVLVIKRPLWFISTCWAEFFVQLPFYIYLIYALIADSKHVRTAGIIYATHTCTCLVPILYEMVLDDSGMQTPEQKWNTIGIYSVWFLMPLFILVSMIWRKEAGVKGKSKEE</sequence>
<comment type="similarity">
    <text evidence="2">Belongs to the TMEM97/sigma-2 receptor family.</text>
</comment>
<dbReference type="PANTHER" id="PTHR31204">
    <property type="entry name" value="SIGMA INTRACELLULAR RECEPTOR 2"/>
    <property type="match status" value="1"/>
</dbReference>
<feature type="transmembrane region" description="Helical" evidence="7">
    <location>
        <begin position="109"/>
        <end position="126"/>
    </location>
</feature>
<feature type="domain" description="EXPERA" evidence="8">
    <location>
        <begin position="18"/>
        <end position="159"/>
    </location>
</feature>
<evidence type="ECO:0000313" key="10">
    <source>
        <dbReference type="Proteomes" id="UP000193642"/>
    </source>
</evidence>
<dbReference type="STRING" id="329046.A0A1Y2C484"/>
<evidence type="ECO:0000256" key="5">
    <source>
        <dbReference type="ARBA" id="ARBA00022989"/>
    </source>
</evidence>
<feature type="transmembrane region" description="Helical" evidence="7">
    <location>
        <begin position="75"/>
        <end position="97"/>
    </location>
</feature>
<comment type="caution">
    <text evidence="9">The sequence shown here is derived from an EMBL/GenBank/DDBJ whole genome shotgun (WGS) entry which is preliminary data.</text>
</comment>
<reference evidence="9 10" key="1">
    <citation type="submission" date="2016-07" db="EMBL/GenBank/DDBJ databases">
        <title>Pervasive Adenine N6-methylation of Active Genes in Fungi.</title>
        <authorList>
            <consortium name="DOE Joint Genome Institute"/>
            <person name="Mondo S.J."/>
            <person name="Dannebaum R.O."/>
            <person name="Kuo R.C."/>
            <person name="Labutti K."/>
            <person name="Haridas S."/>
            <person name="Kuo A."/>
            <person name="Salamov A."/>
            <person name="Ahrendt S.R."/>
            <person name="Lipzen A."/>
            <person name="Sullivan W."/>
            <person name="Andreopoulos W.B."/>
            <person name="Clum A."/>
            <person name="Lindquist E."/>
            <person name="Daum C."/>
            <person name="Ramamoorthy G.K."/>
            <person name="Gryganskyi A."/>
            <person name="Culley D."/>
            <person name="Magnuson J.K."/>
            <person name="James T.Y."/>
            <person name="O'Malley M.A."/>
            <person name="Stajich J.E."/>
            <person name="Spatafora J.W."/>
            <person name="Visel A."/>
            <person name="Grigoriev I.V."/>
        </authorList>
    </citation>
    <scope>NUCLEOTIDE SEQUENCE [LARGE SCALE GENOMIC DNA]</scope>
    <source>
        <strain evidence="9 10">JEL800</strain>
    </source>
</reference>
<evidence type="ECO:0000256" key="7">
    <source>
        <dbReference type="PIRNR" id="PIRNR031032"/>
    </source>
</evidence>
<keyword evidence="3 7" id="KW-0812">Transmembrane</keyword>
<keyword evidence="10" id="KW-1185">Reference proteome</keyword>
<dbReference type="Proteomes" id="UP000193642">
    <property type="component" value="Unassembled WGS sequence"/>
</dbReference>
<dbReference type="InterPro" id="IPR016964">
    <property type="entry name" value="Sigma2_recept"/>
</dbReference>
<dbReference type="InterPro" id="IPR051987">
    <property type="entry name" value="Sigma-2_receptor-like"/>
</dbReference>
<keyword evidence="5 7" id="KW-1133">Transmembrane helix</keyword>
<evidence type="ECO:0000256" key="3">
    <source>
        <dbReference type="ARBA" id="ARBA00022692"/>
    </source>
</evidence>
<evidence type="ECO:0000256" key="2">
    <source>
        <dbReference type="ARBA" id="ARBA00009096"/>
    </source>
</evidence>
<keyword evidence="4 7" id="KW-0256">Endoplasmic reticulum</keyword>
<comment type="subcellular location">
    <subcellularLocation>
        <location evidence="1">Endoplasmic reticulum membrane</location>
        <topology evidence="1">Multi-pass membrane protein</topology>
    </subcellularLocation>
</comment>
<dbReference type="PANTHER" id="PTHR31204:SF1">
    <property type="entry name" value="SIGMA INTRACELLULAR RECEPTOR 2"/>
    <property type="match status" value="1"/>
</dbReference>
<dbReference type="OrthoDB" id="433124at2759"/>
<evidence type="ECO:0000259" key="8">
    <source>
        <dbReference type="PROSITE" id="PS51751"/>
    </source>
</evidence>
<keyword evidence="6 7" id="KW-0472">Membrane</keyword>
<dbReference type="PIRSF" id="PIRSF031032">
    <property type="entry name" value="TMP_97_prd"/>
    <property type="match status" value="1"/>
</dbReference>
<name>A0A1Y2C484_9FUNG</name>
<dbReference type="EMBL" id="MCGO01000030">
    <property type="protein sequence ID" value="ORY41850.1"/>
    <property type="molecule type" value="Genomic_DNA"/>
</dbReference>
<feature type="transmembrane region" description="Helical" evidence="7">
    <location>
        <begin position="20"/>
        <end position="42"/>
    </location>
</feature>
<dbReference type="Pfam" id="PF05241">
    <property type="entry name" value="EBP"/>
    <property type="match status" value="1"/>
</dbReference>
<dbReference type="PROSITE" id="PS51751">
    <property type="entry name" value="EXPERA"/>
    <property type="match status" value="1"/>
</dbReference>
<gene>
    <name evidence="9" type="ORF">BCR33DRAFT_718527</name>
</gene>
<proteinExistence type="inferred from homology"/>
<protein>
    <recommendedName>
        <fullName evidence="7">Efficient mitochondria targeting-associated protein 19</fullName>
    </recommendedName>
</protein>